<dbReference type="InterPro" id="IPR046254">
    <property type="entry name" value="DUF6287"/>
</dbReference>
<evidence type="ECO:0000313" key="3">
    <source>
        <dbReference type="EMBL" id="MBZ5999707.1"/>
    </source>
</evidence>
<protein>
    <recommendedName>
        <fullName evidence="2">DUF6287 domain-containing protein</fullName>
    </recommendedName>
</protein>
<dbReference type="EMBL" id="JAHBFV010000022">
    <property type="protein sequence ID" value="MBZ6016322.1"/>
    <property type="molecule type" value="Genomic_DNA"/>
</dbReference>
<evidence type="ECO:0000313" key="6">
    <source>
        <dbReference type="Proteomes" id="UP000727071"/>
    </source>
</evidence>
<feature type="compositionally biased region" description="Low complexity" evidence="1">
    <location>
        <begin position="52"/>
        <end position="67"/>
    </location>
</feature>
<dbReference type="EMBL" id="JAHBFX010000002">
    <property type="protein sequence ID" value="MBZ5999707.1"/>
    <property type="molecule type" value="Genomic_DNA"/>
</dbReference>
<feature type="region of interest" description="Disordered" evidence="1">
    <location>
        <begin position="31"/>
        <end position="68"/>
    </location>
</feature>
<feature type="compositionally biased region" description="Polar residues" evidence="1">
    <location>
        <begin position="42"/>
        <end position="51"/>
    </location>
</feature>
<feature type="domain" description="DUF6287" evidence="2">
    <location>
        <begin position="75"/>
        <end position="107"/>
    </location>
</feature>
<gene>
    <name evidence="4" type="ORF">KII88_07260</name>
    <name evidence="3" type="ORF">KIJ07_04605</name>
</gene>
<dbReference type="RefSeq" id="WP_224145299.1">
    <property type="nucleotide sequence ID" value="NZ_JAHBFO010000017.1"/>
</dbReference>
<evidence type="ECO:0000313" key="4">
    <source>
        <dbReference type="EMBL" id="MBZ6016322.1"/>
    </source>
</evidence>
<dbReference type="Proteomes" id="UP000727071">
    <property type="component" value="Unassembled WGS sequence"/>
</dbReference>
<proteinExistence type="predicted"/>
<organism evidence="4 6">
    <name type="scientific">Leuconostoc gelidum subsp. gelidum</name>
    <dbReference type="NCBI Taxonomy" id="1607839"/>
    <lineage>
        <taxon>Bacteria</taxon>
        <taxon>Bacillati</taxon>
        <taxon>Bacillota</taxon>
        <taxon>Bacilli</taxon>
        <taxon>Lactobacillales</taxon>
        <taxon>Lactobacillaceae</taxon>
        <taxon>Leuconostoc</taxon>
        <taxon>Leuconostoc gelidum group</taxon>
    </lineage>
</organism>
<dbReference type="AlphaFoldDB" id="A0AB35G0L5"/>
<keyword evidence="5" id="KW-1185">Reference proteome</keyword>
<evidence type="ECO:0000313" key="5">
    <source>
        <dbReference type="Proteomes" id="UP000705994"/>
    </source>
</evidence>
<name>A0AB35G0L5_LEUGE</name>
<reference evidence="4 5" key="1">
    <citation type="submission" date="2021-05" db="EMBL/GenBank/DDBJ databases">
        <title>Pangenome of Leuconostoc gelidum warrants species status for Leuconostoc gelidum subsp. gasicomitatum.</title>
        <authorList>
            <person name="Johansson P."/>
            <person name="Sade E."/>
            <person name="Hultman J."/>
            <person name="Auvinen P."/>
            <person name="Bjorkroth J."/>
        </authorList>
    </citation>
    <scope>NUCLEOTIDE SEQUENCE</scope>
    <source>
        <strain evidence="3 5">AMKR21</strain>
        <strain evidence="4">C220d</strain>
    </source>
</reference>
<dbReference type="Pfam" id="PF19804">
    <property type="entry name" value="DUF6287"/>
    <property type="match status" value="1"/>
</dbReference>
<comment type="caution">
    <text evidence="4">The sequence shown here is derived from an EMBL/GenBank/DDBJ whole genome shotgun (WGS) entry which is preliminary data.</text>
</comment>
<evidence type="ECO:0000256" key="1">
    <source>
        <dbReference type="SAM" id="MobiDB-lite"/>
    </source>
</evidence>
<evidence type="ECO:0000259" key="2">
    <source>
        <dbReference type="Pfam" id="PF19804"/>
    </source>
</evidence>
<accession>A0AB35G0L5</accession>
<dbReference type="Proteomes" id="UP000705994">
    <property type="component" value="Unassembled WGS sequence"/>
</dbReference>
<sequence length="350" mass="37350">MSKKLTWLICVAVVLGLGGVSVYASISHTPAKNQATKKAHQKTANSKRTIQSTSDTTSNKSVKSSTSIATKNNTGMNLTQIQANDFSSVIGTWVNPTGDTFIFNKSGLLSRSYSGQTTPKAKVYLDKTKDEDSMLKAEIGADPLPTEGASISTPLYFIPKGVAFSGSSDKSQDRIYSGQQFGEQNIYTLQKEVSTADTSAANLLSNVDKQALALLGLPAGFVSDYGDLSVNTILSGKSNVTSNAFDSTHVAVINGKISDVTFSGVTIALDGAKNIVKLNNVPSNIDNTTYKQGYFTIAGDIITYKNQGTRVSGAEQDARAETIGTKNLSSLYAQYKSDPKFEQIKNLITE</sequence>